<dbReference type="Gene3D" id="3.40.50.200">
    <property type="entry name" value="Peptidase S8/S53 domain"/>
    <property type="match status" value="1"/>
</dbReference>
<feature type="domain" description="Peptidase S8/S53" evidence="7">
    <location>
        <begin position="26"/>
        <end position="169"/>
    </location>
</feature>
<feature type="region of interest" description="Disordered" evidence="6">
    <location>
        <begin position="204"/>
        <end position="231"/>
    </location>
</feature>
<reference evidence="8 9" key="1">
    <citation type="journal article" date="2018" name="Sci. Rep.">
        <title>Characterisation of pathogen-specific regions and novel effector candidates in Fusarium oxysporum f. sp. cepae.</title>
        <authorList>
            <person name="Armitage A.D."/>
            <person name="Taylor A."/>
            <person name="Sobczyk M.K."/>
            <person name="Baxter L."/>
            <person name="Greenfield B.P."/>
            <person name="Bates H.J."/>
            <person name="Wilson F."/>
            <person name="Jackson A.C."/>
            <person name="Ott S."/>
            <person name="Harrison R.J."/>
            <person name="Clarkson J.P."/>
        </authorList>
    </citation>
    <scope>NUCLEOTIDE SEQUENCE [LARGE SCALE GENOMIC DNA]</scope>
    <source>
        <strain evidence="8 9">Fp_A8</strain>
    </source>
</reference>
<dbReference type="EMBL" id="MRDB01000026">
    <property type="protein sequence ID" value="RKL37144.1"/>
    <property type="molecule type" value="Genomic_DNA"/>
</dbReference>
<comment type="caution">
    <text evidence="5">Lacks conserved residue(s) required for the propagation of feature annotation.</text>
</comment>
<gene>
    <name evidence="8" type="ORF">BFJ72_g7800</name>
</gene>
<accession>A0A420T6J8</accession>
<protein>
    <recommendedName>
        <fullName evidence="7">Peptidase S8/S53 domain-containing protein</fullName>
    </recommendedName>
</protein>
<organism evidence="8 9">
    <name type="scientific">Gibberella intermedia</name>
    <name type="common">Bulb rot disease fungus</name>
    <name type="synonym">Fusarium proliferatum</name>
    <dbReference type="NCBI Taxonomy" id="948311"/>
    <lineage>
        <taxon>Eukaryota</taxon>
        <taxon>Fungi</taxon>
        <taxon>Dikarya</taxon>
        <taxon>Ascomycota</taxon>
        <taxon>Pezizomycotina</taxon>
        <taxon>Sordariomycetes</taxon>
        <taxon>Hypocreomycetidae</taxon>
        <taxon>Hypocreales</taxon>
        <taxon>Nectriaceae</taxon>
        <taxon>Fusarium</taxon>
        <taxon>Fusarium fujikuroi species complex</taxon>
    </lineage>
</organism>
<evidence type="ECO:0000256" key="3">
    <source>
        <dbReference type="ARBA" id="ARBA00022801"/>
    </source>
</evidence>
<dbReference type="SUPFAM" id="SSF52743">
    <property type="entry name" value="Subtilisin-like"/>
    <property type="match status" value="1"/>
</dbReference>
<dbReference type="InterPro" id="IPR050131">
    <property type="entry name" value="Peptidase_S8_subtilisin-like"/>
</dbReference>
<dbReference type="Proteomes" id="UP000283569">
    <property type="component" value="Unassembled WGS sequence"/>
</dbReference>
<keyword evidence="3" id="KW-0378">Hydrolase</keyword>
<dbReference type="PROSITE" id="PS51892">
    <property type="entry name" value="SUBTILASE"/>
    <property type="match status" value="1"/>
</dbReference>
<comment type="caution">
    <text evidence="8">The sequence shown here is derived from an EMBL/GenBank/DDBJ whole genome shotgun (WGS) entry which is preliminary data.</text>
</comment>
<feature type="compositionally biased region" description="Basic and acidic residues" evidence="6">
    <location>
        <begin position="222"/>
        <end position="231"/>
    </location>
</feature>
<dbReference type="GO" id="GO:0006508">
    <property type="term" value="P:proteolysis"/>
    <property type="evidence" value="ECO:0007669"/>
    <property type="project" value="UniProtKB-KW"/>
</dbReference>
<evidence type="ECO:0000256" key="4">
    <source>
        <dbReference type="ARBA" id="ARBA00022825"/>
    </source>
</evidence>
<dbReference type="Pfam" id="PF00082">
    <property type="entry name" value="Peptidase_S8"/>
    <property type="match status" value="1"/>
</dbReference>
<proteinExistence type="inferred from homology"/>
<comment type="similarity">
    <text evidence="1 5">Belongs to the peptidase S8 family.</text>
</comment>
<dbReference type="InterPro" id="IPR000209">
    <property type="entry name" value="Peptidase_S8/S53_dom"/>
</dbReference>
<keyword evidence="2" id="KW-0645">Protease</keyword>
<keyword evidence="4" id="KW-0720">Serine protease</keyword>
<name>A0A420T6J8_GIBIN</name>
<sequence>MGGFDLTVPGLSVPSIDYTHDVTDGGGDVQDECWYHGTHVLGIIGDKGNEADHNISRVAPDASYELFRIRACDSSSATQDALLASLIDAADRGVDIITCSYGSPIAWLEDPWTTVADRVAAKGTLVFSPSGNRGPGIFTGNSPPDGDYVTAVGSVDNSVTPYYSWEATWSTVNNSATGSFGIVPSTPFDLLNSTKLTVWAPDISASDDRLPMPDRSSLPDDLSNRKCSEDQ</sequence>
<dbReference type="PANTHER" id="PTHR43806:SF11">
    <property type="entry name" value="CEREVISIN-RELATED"/>
    <property type="match status" value="1"/>
</dbReference>
<evidence type="ECO:0000313" key="8">
    <source>
        <dbReference type="EMBL" id="RKL37144.1"/>
    </source>
</evidence>
<evidence type="ECO:0000256" key="1">
    <source>
        <dbReference type="ARBA" id="ARBA00011073"/>
    </source>
</evidence>
<evidence type="ECO:0000259" key="7">
    <source>
        <dbReference type="Pfam" id="PF00082"/>
    </source>
</evidence>
<dbReference type="PANTHER" id="PTHR43806">
    <property type="entry name" value="PEPTIDASE S8"/>
    <property type="match status" value="1"/>
</dbReference>
<dbReference type="GO" id="GO:0004252">
    <property type="term" value="F:serine-type endopeptidase activity"/>
    <property type="evidence" value="ECO:0007669"/>
    <property type="project" value="InterPro"/>
</dbReference>
<evidence type="ECO:0000313" key="9">
    <source>
        <dbReference type="Proteomes" id="UP000283569"/>
    </source>
</evidence>
<dbReference type="InterPro" id="IPR036852">
    <property type="entry name" value="Peptidase_S8/S53_dom_sf"/>
</dbReference>
<dbReference type="AlphaFoldDB" id="A0A420T6J8"/>
<evidence type="ECO:0000256" key="2">
    <source>
        <dbReference type="ARBA" id="ARBA00022670"/>
    </source>
</evidence>
<evidence type="ECO:0000256" key="5">
    <source>
        <dbReference type="PROSITE-ProRule" id="PRU01240"/>
    </source>
</evidence>
<evidence type="ECO:0000256" key="6">
    <source>
        <dbReference type="SAM" id="MobiDB-lite"/>
    </source>
</evidence>